<comment type="caution">
    <text evidence="2">The sequence shown here is derived from an EMBL/GenBank/DDBJ whole genome shotgun (WGS) entry which is preliminary data.</text>
</comment>
<dbReference type="InterPro" id="IPR046341">
    <property type="entry name" value="SET_dom_sf"/>
</dbReference>
<accession>A0AAV8U5P8</accession>
<evidence type="ECO:0000313" key="2">
    <source>
        <dbReference type="EMBL" id="KAJ8774610.1"/>
    </source>
</evidence>
<dbReference type="InterPro" id="IPR019734">
    <property type="entry name" value="TPR_rpt"/>
</dbReference>
<dbReference type="SUPFAM" id="SSF82199">
    <property type="entry name" value="SET domain"/>
    <property type="match status" value="1"/>
</dbReference>
<dbReference type="CDD" id="cd20071">
    <property type="entry name" value="SET_SMYD"/>
    <property type="match status" value="1"/>
</dbReference>
<dbReference type="Gene3D" id="2.170.270.10">
    <property type="entry name" value="SET domain"/>
    <property type="match status" value="1"/>
</dbReference>
<dbReference type="PROSITE" id="PS50280">
    <property type="entry name" value="SET"/>
    <property type="match status" value="1"/>
</dbReference>
<dbReference type="InterPro" id="IPR001214">
    <property type="entry name" value="SET_dom"/>
</dbReference>
<dbReference type="SMART" id="SM00317">
    <property type="entry name" value="SET"/>
    <property type="match status" value="1"/>
</dbReference>
<sequence length="537" mass="60803">MGQYGQEHVSTAEELMQELRIKATEHLIREEWQDSIQVYSRFIKLCQEQISNTHQQDQITKLQKSLCLALSNRAECLFRQRDLSLGLRDCDQALEIDSAHVKSLVCKGKILLSFNRYSMALDCFKAALLDPQENANLETLNGYLDKCKKLEFQSKTGYFDLSDWVLSGFRGKPPEMAEYIGPVQIKRSELSGRGLFAIKNIDAGTVMLVTKAIATERGIVSAGGPSENAQMVMWKNFVDKVVESAIKCKRIHQLISTLSAGEDGDNLEVPEISLFRPEAELGCQSNEKPDMVKILSILDVNSLVEDSVSAKVFGKNSDYYGIGLWVLASFINHSCKPNARRLHVGDHVVVHASRDIKAGEEITFAYFDVFCPLEKRKEMSLTWGFQCACKRCKFEEEVCSKQDMKEIEMLLERGIDAGSVVFRLEERMRRWTVRGNERGYLRASFWNAYGEAYGSEKLIRKWRGRIPATDVVVDSVVDVNGSDDRLLRLLREELSRGGGNVVDMEKTMKLSRGIYGKVVKKQAMRSLLELGSQEQML</sequence>
<dbReference type="PANTHER" id="PTHR47643:SF2">
    <property type="entry name" value="TPR DOMAIN PROTEIN (AFU_ORTHOLOGUE AFUA_5G12710)"/>
    <property type="match status" value="1"/>
</dbReference>
<reference evidence="2 3" key="1">
    <citation type="submission" date="2021-09" db="EMBL/GenBank/DDBJ databases">
        <title>Genomic insights and catalytic innovation underlie evolution of tropane alkaloids biosynthesis.</title>
        <authorList>
            <person name="Wang Y.-J."/>
            <person name="Tian T."/>
            <person name="Huang J.-P."/>
            <person name="Huang S.-X."/>
        </authorList>
    </citation>
    <scope>NUCLEOTIDE SEQUENCE [LARGE SCALE GENOMIC DNA]</scope>
    <source>
        <strain evidence="2">KIB-2018</strain>
        <tissue evidence="2">Leaf</tissue>
    </source>
</reference>
<keyword evidence="3" id="KW-1185">Reference proteome</keyword>
<evidence type="ECO:0000259" key="1">
    <source>
        <dbReference type="PROSITE" id="PS50280"/>
    </source>
</evidence>
<dbReference type="Proteomes" id="UP001159364">
    <property type="component" value="Linkage Group LG01"/>
</dbReference>
<dbReference type="SUPFAM" id="SSF48452">
    <property type="entry name" value="TPR-like"/>
    <property type="match status" value="1"/>
</dbReference>
<dbReference type="Pfam" id="PF00856">
    <property type="entry name" value="SET"/>
    <property type="match status" value="1"/>
</dbReference>
<dbReference type="AlphaFoldDB" id="A0AAV8U5P8"/>
<proteinExistence type="predicted"/>
<dbReference type="EMBL" id="JAIWQS010000001">
    <property type="protein sequence ID" value="KAJ8774610.1"/>
    <property type="molecule type" value="Genomic_DNA"/>
</dbReference>
<dbReference type="InterPro" id="IPR011990">
    <property type="entry name" value="TPR-like_helical_dom_sf"/>
</dbReference>
<dbReference type="InterPro" id="IPR053209">
    <property type="entry name" value="Gramillin-biosynth_MTr"/>
</dbReference>
<evidence type="ECO:0000313" key="3">
    <source>
        <dbReference type="Proteomes" id="UP001159364"/>
    </source>
</evidence>
<dbReference type="Gene3D" id="1.25.40.10">
    <property type="entry name" value="Tetratricopeptide repeat domain"/>
    <property type="match status" value="1"/>
</dbReference>
<protein>
    <recommendedName>
        <fullName evidence="1">SET domain-containing protein</fullName>
    </recommendedName>
</protein>
<dbReference type="PANTHER" id="PTHR47643">
    <property type="entry name" value="TPR DOMAIN PROTEIN (AFU_ORTHOLOGUE AFUA_5G12710)"/>
    <property type="match status" value="1"/>
</dbReference>
<feature type="domain" description="SET" evidence="1">
    <location>
        <begin position="181"/>
        <end position="367"/>
    </location>
</feature>
<organism evidence="2 3">
    <name type="scientific">Erythroxylum novogranatense</name>
    <dbReference type="NCBI Taxonomy" id="1862640"/>
    <lineage>
        <taxon>Eukaryota</taxon>
        <taxon>Viridiplantae</taxon>
        <taxon>Streptophyta</taxon>
        <taxon>Embryophyta</taxon>
        <taxon>Tracheophyta</taxon>
        <taxon>Spermatophyta</taxon>
        <taxon>Magnoliopsida</taxon>
        <taxon>eudicotyledons</taxon>
        <taxon>Gunneridae</taxon>
        <taxon>Pentapetalae</taxon>
        <taxon>rosids</taxon>
        <taxon>fabids</taxon>
        <taxon>Malpighiales</taxon>
        <taxon>Erythroxylaceae</taxon>
        <taxon>Erythroxylum</taxon>
    </lineage>
</organism>
<name>A0AAV8U5P8_9ROSI</name>
<dbReference type="SMART" id="SM00028">
    <property type="entry name" value="TPR"/>
    <property type="match status" value="2"/>
</dbReference>
<gene>
    <name evidence="2" type="ORF">K2173_017056</name>
</gene>